<evidence type="ECO:0000256" key="1">
    <source>
        <dbReference type="SAM" id="MobiDB-lite"/>
    </source>
</evidence>
<dbReference type="PhylomeDB" id="A0A0G4I7I1"/>
<evidence type="ECO:0000313" key="2">
    <source>
        <dbReference type="EMBL" id="CEM53012.1"/>
    </source>
</evidence>
<dbReference type="EMBL" id="CDMZ01005470">
    <property type="protein sequence ID" value="CEM53012.1"/>
    <property type="molecule type" value="Genomic_DNA"/>
</dbReference>
<feature type="compositionally biased region" description="Low complexity" evidence="1">
    <location>
        <begin position="35"/>
        <end position="47"/>
    </location>
</feature>
<reference evidence="2" key="1">
    <citation type="submission" date="2014-11" db="EMBL/GenBank/DDBJ databases">
        <authorList>
            <person name="Otto D Thomas"/>
            <person name="Naeem Raeece"/>
        </authorList>
    </citation>
    <scope>NUCLEOTIDE SEQUENCE</scope>
</reference>
<proteinExistence type="predicted"/>
<name>A0A0G4I7I1_9ALVE</name>
<dbReference type="VEuPathDB" id="CryptoDB:Cvel_1938"/>
<sequence>MGREEAIAGWKQWEETAGCCSSPVLPTGVDGPRVTASRSRGSRGTARICSGGQEEDEEEWCLNCYQHSGSRFHQGHQGAESGSRGQVCLDEHVEQRLPGPRDVDETGPSACCLPSCCVVPDLLSGAHTCHPFLLPPFALSAWVVVFFPTSPRL</sequence>
<dbReference type="AlphaFoldDB" id="A0A0G4I7I1"/>
<feature type="region of interest" description="Disordered" evidence="1">
    <location>
        <begin position="30"/>
        <end position="49"/>
    </location>
</feature>
<protein>
    <submittedName>
        <fullName evidence="2">Uncharacterized protein</fullName>
    </submittedName>
</protein>
<organism evidence="2">
    <name type="scientific">Chromera velia CCMP2878</name>
    <dbReference type="NCBI Taxonomy" id="1169474"/>
    <lineage>
        <taxon>Eukaryota</taxon>
        <taxon>Sar</taxon>
        <taxon>Alveolata</taxon>
        <taxon>Colpodellida</taxon>
        <taxon>Chromeraceae</taxon>
        <taxon>Chromera</taxon>
    </lineage>
</organism>
<gene>
    <name evidence="2" type="ORF">Cvel_1938</name>
</gene>
<accession>A0A0G4I7I1</accession>